<dbReference type="Gramene" id="TraesJUL7D03G04541130.1">
    <property type="protein sequence ID" value="TraesJUL7D03G04541130.1"/>
    <property type="gene ID" value="TraesJUL7D03G04541130"/>
</dbReference>
<feature type="region of interest" description="Disordered" evidence="1">
    <location>
        <begin position="275"/>
        <end position="294"/>
    </location>
</feature>
<feature type="region of interest" description="Disordered" evidence="1">
    <location>
        <begin position="158"/>
        <end position="224"/>
    </location>
</feature>
<dbReference type="Gramene" id="TraesWEE_scaffold_001480_01G000100.1">
    <property type="protein sequence ID" value="TraesWEE_scaffold_001480_01G000100.1"/>
    <property type="gene ID" value="TraesWEE_scaffold_001480_01G000100"/>
</dbReference>
<dbReference type="Gramene" id="TraesSTA7D03G04488750.1">
    <property type="protein sequence ID" value="TraesSTA7D03G04488750.1"/>
    <property type="gene ID" value="TraesSTA7D03G04488750"/>
</dbReference>
<dbReference type="Gramene" id="TraesCAD_scaffold_002602_01G000100.1">
    <property type="protein sequence ID" value="TraesCAD_scaffold_002602_01G000100.1"/>
    <property type="gene ID" value="TraesCAD_scaffold_002602_01G000100"/>
</dbReference>
<gene>
    <name evidence="3" type="primary">LOC123167920</name>
</gene>
<feature type="compositionally biased region" description="Basic residues" evidence="1">
    <location>
        <begin position="319"/>
        <end position="328"/>
    </location>
</feature>
<dbReference type="OrthoDB" id="538216at2759"/>
<feature type="region of interest" description="Disordered" evidence="1">
    <location>
        <begin position="22"/>
        <end position="43"/>
    </location>
</feature>
<feature type="region of interest" description="Disordered" evidence="1">
    <location>
        <begin position="307"/>
        <end position="328"/>
    </location>
</feature>
<dbReference type="InterPro" id="IPR045030">
    <property type="entry name" value="LYSM1-4"/>
</dbReference>
<feature type="domain" description="LysM" evidence="2">
    <location>
        <begin position="49"/>
        <end position="93"/>
    </location>
</feature>
<dbReference type="SUPFAM" id="SSF54106">
    <property type="entry name" value="LysM domain"/>
    <property type="match status" value="1"/>
</dbReference>
<dbReference type="Pfam" id="PF01476">
    <property type="entry name" value="LysM"/>
    <property type="match status" value="1"/>
</dbReference>
<dbReference type="Gramene" id="TraesNOR7D03G04542260.1">
    <property type="protein sequence ID" value="TraesNOR7D03G04542260.1"/>
    <property type="gene ID" value="TraesNOR7D03G04542260"/>
</dbReference>
<dbReference type="Gramene" id="TraesJAG7D03G04478670.1">
    <property type="protein sequence ID" value="TraesJAG7D03G04478670.1"/>
    <property type="gene ID" value="TraesJAG7D03G04478670"/>
</dbReference>
<dbReference type="Gramene" id="TraesLAC7D03G04441200.1">
    <property type="protein sequence ID" value="TraesLAC7D03G04441200.1"/>
    <property type="gene ID" value="TraesLAC7D03G04441200"/>
</dbReference>
<reference evidence="3" key="2">
    <citation type="submission" date="2018-10" db="UniProtKB">
        <authorList>
            <consortium name="EnsemblPlants"/>
        </authorList>
    </citation>
    <scope>IDENTIFICATION</scope>
</reference>
<feature type="compositionally biased region" description="Polar residues" evidence="1">
    <location>
        <begin position="245"/>
        <end position="263"/>
    </location>
</feature>
<dbReference type="Gramene" id="TraesCS7D02G549400.1">
    <property type="protein sequence ID" value="TraesCS7D02G549400.1"/>
    <property type="gene ID" value="TraesCS7D02G549400"/>
</dbReference>
<feature type="region of interest" description="Disordered" evidence="1">
    <location>
        <begin position="97"/>
        <end position="127"/>
    </location>
</feature>
<feature type="region of interest" description="Disordered" evidence="1">
    <location>
        <begin position="243"/>
        <end position="269"/>
    </location>
</feature>
<name>A0A3B6TND4_WHEAT</name>
<proteinExistence type="predicted"/>
<dbReference type="Gramene" id="TraesARI7D03G04571830.1">
    <property type="protein sequence ID" value="TraesARI7D03G04571830.1"/>
    <property type="gene ID" value="TraesARI7D03G04571830"/>
</dbReference>
<dbReference type="CDD" id="cd00118">
    <property type="entry name" value="LysM"/>
    <property type="match status" value="1"/>
</dbReference>
<feature type="compositionally biased region" description="Basic and acidic residues" evidence="1">
    <location>
        <begin position="204"/>
        <end position="220"/>
    </location>
</feature>
<dbReference type="PROSITE" id="PS51782">
    <property type="entry name" value="LYSM"/>
    <property type="match status" value="1"/>
</dbReference>
<sequence>MGISHPLSDEFYGGPRGGGLGSALLLSPSSPPPPASCCSPVDDGQEDFLQHQVSRMDTLAGIAIKYGVEISDIKRANSLVTDSQMYAHKALLIPLPGRPMPSSVKLNGSSLRSKRAWAPNNQQNRDIMDSLDSVKSRQQQSSLAMSSLQSYYGLSSERGDDMDCSTEMSLYSKGGSQGIGSEISPNASPPPDSTQSTGRGNGATKEKQDGSIRRRQKVEADTNDDLLSDSIKMIKSFLPRPVSSMRLSTDSSSPDSAAKSNGGSFLDGFKSVVRRSPSAPSFADSENGGGVSMWSSSKWTFNHESFTRPLLDGLPKPSPGRRMKAALD</sequence>
<dbReference type="RefSeq" id="XP_044441715.1">
    <property type="nucleotide sequence ID" value="XM_044585780.1"/>
</dbReference>
<accession>A0A3B6TND4</accession>
<dbReference type="Gramene" id="TraesPARA_EIv1.0_2641530.1">
    <property type="protein sequence ID" value="TraesPARA_EIv1.0_2641530.1.CDS"/>
    <property type="gene ID" value="TraesPARA_EIv1.0_2641530"/>
</dbReference>
<dbReference type="PANTHER" id="PTHR20932">
    <property type="entry name" value="LYSM AND PUTATIVE PEPTIDOGLYCAN-BINDING DOMAIN-CONTAINING PROTEIN"/>
    <property type="match status" value="1"/>
</dbReference>
<dbReference type="SMART" id="SM00257">
    <property type="entry name" value="LysM"/>
    <property type="match status" value="1"/>
</dbReference>
<dbReference type="AlphaFoldDB" id="A0A3B6TND4"/>
<organism evidence="3">
    <name type="scientific">Triticum aestivum</name>
    <name type="common">Wheat</name>
    <dbReference type="NCBI Taxonomy" id="4565"/>
    <lineage>
        <taxon>Eukaryota</taxon>
        <taxon>Viridiplantae</taxon>
        <taxon>Streptophyta</taxon>
        <taxon>Embryophyta</taxon>
        <taxon>Tracheophyta</taxon>
        <taxon>Spermatophyta</taxon>
        <taxon>Magnoliopsida</taxon>
        <taxon>Liliopsida</taxon>
        <taxon>Poales</taxon>
        <taxon>Poaceae</taxon>
        <taxon>BOP clade</taxon>
        <taxon>Pooideae</taxon>
        <taxon>Triticodae</taxon>
        <taxon>Triticeae</taxon>
        <taxon>Triticinae</taxon>
        <taxon>Triticum</taxon>
    </lineage>
</organism>
<evidence type="ECO:0000259" key="2">
    <source>
        <dbReference type="PROSITE" id="PS51782"/>
    </source>
</evidence>
<dbReference type="Gramene" id="TraesROB_scaffold_003506_01G000100.1">
    <property type="protein sequence ID" value="TraesROB_scaffold_003506_01G000100.1"/>
    <property type="gene ID" value="TraesROB_scaffold_003506_01G000100"/>
</dbReference>
<dbReference type="Gramene" id="TraesCLE_scaffold_070687_01G000100.1">
    <property type="protein sequence ID" value="TraesCLE_scaffold_070687_01G000100.1"/>
    <property type="gene ID" value="TraesCLE_scaffold_070687_01G000100"/>
</dbReference>
<dbReference type="OMA" id="PIRSNGF"/>
<dbReference type="Gene3D" id="3.10.350.10">
    <property type="entry name" value="LysM domain"/>
    <property type="match status" value="1"/>
</dbReference>
<dbReference type="Proteomes" id="UP000019116">
    <property type="component" value="Chromosome 7D"/>
</dbReference>
<dbReference type="InterPro" id="IPR018392">
    <property type="entry name" value="LysM"/>
</dbReference>
<dbReference type="PANTHER" id="PTHR20932:SF44">
    <property type="entry name" value="OS06G0729900 PROTEIN"/>
    <property type="match status" value="1"/>
</dbReference>
<keyword evidence="4" id="KW-1185">Reference proteome</keyword>
<evidence type="ECO:0000313" key="3">
    <source>
        <dbReference type="EnsemblPlants" id="TraesCS7D02G549400.1"/>
    </source>
</evidence>
<dbReference type="SMR" id="A0A3B6TND4"/>
<evidence type="ECO:0000256" key="1">
    <source>
        <dbReference type="SAM" id="MobiDB-lite"/>
    </source>
</evidence>
<reference evidence="3" key="1">
    <citation type="submission" date="2018-08" db="EMBL/GenBank/DDBJ databases">
        <authorList>
            <person name="Rossello M."/>
        </authorList>
    </citation>
    <scope>NUCLEOTIDE SEQUENCE [LARGE SCALE GENOMIC DNA]</scope>
    <source>
        <strain evidence="3">cv. Chinese Spring</strain>
    </source>
</reference>
<dbReference type="InterPro" id="IPR036779">
    <property type="entry name" value="LysM_dom_sf"/>
</dbReference>
<dbReference type="EnsemblPlants" id="TraesCS7D02G549400.1">
    <property type="protein sequence ID" value="TraesCS7D02G549400.1"/>
    <property type="gene ID" value="TraesCS7D02G549400"/>
</dbReference>
<dbReference type="Gramene" id="TraesCS7D03G1293600.1">
    <property type="protein sequence ID" value="TraesCS7D03G1293600.1.CDS"/>
    <property type="gene ID" value="TraesCS7D03G1293600"/>
</dbReference>
<dbReference type="GeneID" id="123167920"/>
<protein>
    <recommendedName>
        <fullName evidence="2">LysM domain-containing protein</fullName>
    </recommendedName>
</protein>
<dbReference type="PaxDb" id="4565-Traes_7DL_148DF93C5.1"/>
<evidence type="ECO:0000313" key="4">
    <source>
        <dbReference type="Proteomes" id="UP000019116"/>
    </source>
</evidence>
<dbReference type="Gramene" id="TraesLDM7D03G04502140.1">
    <property type="protein sequence ID" value="TraesLDM7D03G04502140.1"/>
    <property type="gene ID" value="TraesLDM7D03G04502140"/>
</dbReference>